<dbReference type="EMBL" id="OU015569">
    <property type="protein sequence ID" value="CAG5095929.1"/>
    <property type="molecule type" value="Genomic_DNA"/>
</dbReference>
<dbReference type="PANTHER" id="PTHR36696">
    <property type="entry name" value="AGAP012002-PA"/>
    <property type="match status" value="1"/>
</dbReference>
<evidence type="ECO:0000313" key="2">
    <source>
        <dbReference type="Proteomes" id="UP001158576"/>
    </source>
</evidence>
<proteinExistence type="predicted"/>
<reference evidence="1 2" key="1">
    <citation type="submission" date="2021-04" db="EMBL/GenBank/DDBJ databases">
        <authorList>
            <person name="Bliznina A."/>
        </authorList>
    </citation>
    <scope>NUCLEOTIDE SEQUENCE [LARGE SCALE GENOMIC DNA]</scope>
</reference>
<evidence type="ECO:0000313" key="1">
    <source>
        <dbReference type="EMBL" id="CAG5095929.1"/>
    </source>
</evidence>
<name>A0ABN7SGZ8_OIKDI</name>
<accession>A0ABN7SGZ8</accession>
<sequence length="211" mass="25036">MTFANIVLDVYLNLVETQKSISSSFIYKRSTTTPWFSSRYTFNKDAATFTLPINLEALRGLTPLEYITDYLKIVPRRQRLYKKLWDLRISKHRRSKRKDEDDFDPDRLNLEELAAAFFDFWRGAVSADSFTRMGETLNFQGLEEFDEKQFYSVTAFCERFMANEDKKKGLQFKKTVKDQERADFSSFGKFERFKISKEMFCLFSCVKQFNS</sequence>
<protein>
    <submittedName>
        <fullName evidence="1">Oidioi.mRNA.OKI2018_I69.XSR.g14404.t1.cds</fullName>
    </submittedName>
</protein>
<keyword evidence="2" id="KW-1185">Reference proteome</keyword>
<dbReference type="Proteomes" id="UP001158576">
    <property type="component" value="Chromosome XSR"/>
</dbReference>
<gene>
    <name evidence="1" type="ORF">OKIOD_LOCUS5962</name>
</gene>
<dbReference type="PANTHER" id="PTHR36696:SF1">
    <property type="entry name" value="EF-HAND DOMAIN-CONTAINING PROTEIN"/>
    <property type="match status" value="1"/>
</dbReference>
<organism evidence="1 2">
    <name type="scientific">Oikopleura dioica</name>
    <name type="common">Tunicate</name>
    <dbReference type="NCBI Taxonomy" id="34765"/>
    <lineage>
        <taxon>Eukaryota</taxon>
        <taxon>Metazoa</taxon>
        <taxon>Chordata</taxon>
        <taxon>Tunicata</taxon>
        <taxon>Appendicularia</taxon>
        <taxon>Copelata</taxon>
        <taxon>Oikopleuridae</taxon>
        <taxon>Oikopleura</taxon>
    </lineage>
</organism>